<evidence type="ECO:0000313" key="2">
    <source>
        <dbReference type="EMBL" id="QSG04966.1"/>
    </source>
</evidence>
<sequence length="591" mass="62484">MLAAGGTLGVAGLAGCLDTFEEFAGDAAGDLVHTVATPAAFYGGADAPAESRAESDRTVEYVPITVSGTVEGLESSVDLPTYVTTSLVQAQNHNSSRSNRTSAVRSDPDADGDGLADVLELERKLATQVAAASDSISKRSARTSRPALEDVVVTIDAVQAELERCMTDVCATVRENADIREQAVRTAIDAVDAGDWEQAEASVERVRETVAGDIRRLEDAIDSDDDGLDADSDGDGLDDGSELAAYLDGEAVIGERFVLTAPDARLGDERLADELTPERVLQYLTGRADDSDGTVYAWGRSEPRLTADVDWPFPTGTGPYNPNEQLLALGYKGEGLNNATVSLDVRGSIDSDDDGDGVDTAVGAVSIGGGNVSRNDGNGLHSWGNERAVGDSSVSPTVVLSVTARPEDCPEPMPALLFVRRIRHGEQLVFAGGWIVDDNALYGNAVTMFVAEGVPELASVAHDRSVEAMRRTITAGLTRERSRLGSLVYDGELGEAALSFLPPAHRDGPVRDDLLERVRERVSDRNSRTGKAITIALRDGPAGPDEESLQTTIVPLDCPIVQIALAEGCEDCEECKCITNLVPAVNTISSR</sequence>
<feature type="compositionally biased region" description="Polar residues" evidence="1">
    <location>
        <begin position="89"/>
        <end position="104"/>
    </location>
</feature>
<evidence type="ECO:0000256" key="1">
    <source>
        <dbReference type="SAM" id="MobiDB-lite"/>
    </source>
</evidence>
<proteinExistence type="predicted"/>
<dbReference type="EMBL" id="CP064787">
    <property type="protein sequence ID" value="QSG04966.1"/>
    <property type="molecule type" value="Genomic_DNA"/>
</dbReference>
<dbReference type="AlphaFoldDB" id="A0A897N3S9"/>
<organism evidence="2 3">
    <name type="scientific">Halapricum desulfuricans</name>
    <dbReference type="NCBI Taxonomy" id="2841257"/>
    <lineage>
        <taxon>Archaea</taxon>
        <taxon>Methanobacteriati</taxon>
        <taxon>Methanobacteriota</taxon>
        <taxon>Stenosarchaea group</taxon>
        <taxon>Halobacteria</taxon>
        <taxon>Halobacteriales</taxon>
        <taxon>Haloarculaceae</taxon>
        <taxon>Halapricum</taxon>
    </lineage>
</organism>
<name>A0A897N3S9_9EURY</name>
<feature type="region of interest" description="Disordered" evidence="1">
    <location>
        <begin position="89"/>
        <end position="111"/>
    </location>
</feature>
<reference evidence="2" key="1">
    <citation type="submission" date="2020-11" db="EMBL/GenBank/DDBJ databases">
        <title>Carbohydrate-dependent, anaerobic sulfur respiration: A novel catabolism in halophilic archaea.</title>
        <authorList>
            <person name="Sorokin D.Y."/>
            <person name="Messina E."/>
            <person name="Smedile F."/>
            <person name="La Cono V."/>
            <person name="Hallsworth J.E."/>
            <person name="Yakimov M.M."/>
        </authorList>
    </citation>
    <scope>NUCLEOTIDE SEQUENCE</scope>
    <source>
        <strain evidence="2">HSR12-1</strain>
    </source>
</reference>
<protein>
    <submittedName>
        <fullName evidence="2">Uncharacterized protein</fullName>
    </submittedName>
</protein>
<gene>
    <name evidence="2" type="ORF">HSR121_0611</name>
</gene>
<accession>A0A897N3S9</accession>
<dbReference type="Proteomes" id="UP000663525">
    <property type="component" value="Chromosome"/>
</dbReference>
<evidence type="ECO:0000313" key="3">
    <source>
        <dbReference type="Proteomes" id="UP000663525"/>
    </source>
</evidence>